<feature type="binding site" evidence="6">
    <location>
        <begin position="243"/>
        <end position="244"/>
    </location>
    <ligand>
        <name>L-ornithine</name>
        <dbReference type="ChEBI" id="CHEBI:46911"/>
    </ligand>
</feature>
<dbReference type="GO" id="GO:0019240">
    <property type="term" value="P:citrulline biosynthetic process"/>
    <property type="evidence" value="ECO:0007669"/>
    <property type="project" value="TreeGrafter"/>
</dbReference>
<dbReference type="PRINTS" id="PR00100">
    <property type="entry name" value="AOTCASE"/>
</dbReference>
<dbReference type="GO" id="GO:0005737">
    <property type="term" value="C:cytoplasm"/>
    <property type="evidence" value="ECO:0007669"/>
    <property type="project" value="UniProtKB-SubCell"/>
</dbReference>
<dbReference type="Pfam" id="PF02729">
    <property type="entry name" value="OTCace_N"/>
    <property type="match status" value="1"/>
</dbReference>
<dbReference type="InterPro" id="IPR024904">
    <property type="entry name" value="OTCase_ArgI"/>
</dbReference>
<dbReference type="InterPro" id="IPR006131">
    <property type="entry name" value="Asp_carbamoyltransf_Asp/Orn-bd"/>
</dbReference>
<reference evidence="9" key="1">
    <citation type="submission" date="2015-04" db="EMBL/GenBank/DDBJ databases">
        <authorList>
            <person name="Syromyatnikov M.Y."/>
            <person name="Popov V.N."/>
        </authorList>
    </citation>
    <scope>NUCLEOTIDE SEQUENCE</scope>
    <source>
        <strain evidence="9">MO-1</strain>
    </source>
</reference>
<evidence type="ECO:0000256" key="4">
    <source>
        <dbReference type="ARBA" id="ARBA00022679"/>
    </source>
</evidence>
<evidence type="ECO:0000256" key="2">
    <source>
        <dbReference type="ARBA" id="ARBA00007805"/>
    </source>
</evidence>
<dbReference type="EMBL" id="LO017727">
    <property type="protein sequence ID" value="CRH07600.1"/>
    <property type="molecule type" value="Genomic_DNA"/>
</dbReference>
<organism evidence="9">
    <name type="scientific">Magnetococcus massalia (strain MO-1)</name>
    <dbReference type="NCBI Taxonomy" id="451514"/>
    <lineage>
        <taxon>Bacteria</taxon>
        <taxon>Pseudomonadati</taxon>
        <taxon>Pseudomonadota</taxon>
        <taxon>Magnetococcia</taxon>
        <taxon>Magnetococcales</taxon>
        <taxon>Magnetococcaceae</taxon>
        <taxon>Magnetococcus</taxon>
    </lineage>
</organism>
<feature type="binding site" evidence="6">
    <location>
        <position position="115"/>
    </location>
    <ligand>
        <name>carbamoyl phosphate</name>
        <dbReference type="ChEBI" id="CHEBI:58228"/>
    </ligand>
</feature>
<protein>
    <recommendedName>
        <fullName evidence="3 6">Ornithine carbamoyltransferase</fullName>
        <shortName evidence="6">OTCase</shortName>
        <ecNumber evidence="3 6">2.1.3.3</ecNumber>
    </recommendedName>
</protein>
<dbReference type="GO" id="GO:0016597">
    <property type="term" value="F:amino acid binding"/>
    <property type="evidence" value="ECO:0007669"/>
    <property type="project" value="InterPro"/>
</dbReference>
<evidence type="ECO:0000259" key="7">
    <source>
        <dbReference type="Pfam" id="PF00185"/>
    </source>
</evidence>
<comment type="subcellular location">
    <subcellularLocation>
        <location evidence="6">Cytoplasm</location>
    </subcellularLocation>
</comment>
<feature type="binding site" evidence="6">
    <location>
        <position position="173"/>
    </location>
    <ligand>
        <name>L-ornithine</name>
        <dbReference type="ChEBI" id="CHEBI:46911"/>
    </ligand>
</feature>
<evidence type="ECO:0000256" key="3">
    <source>
        <dbReference type="ARBA" id="ARBA00013007"/>
    </source>
</evidence>
<proteinExistence type="inferred from homology"/>
<dbReference type="EC" id="2.1.3.3" evidence="3 6"/>
<comment type="pathway">
    <text evidence="1">Amino-acid biosynthesis; L-arginine biosynthesis; L-arginine from L-ornithine and carbamoyl phosphate: step 1/3.</text>
</comment>
<dbReference type="HAMAP" id="MF_01109">
    <property type="entry name" value="OTCase"/>
    <property type="match status" value="1"/>
</dbReference>
<dbReference type="NCBIfam" id="NF001986">
    <property type="entry name" value="PRK00779.1"/>
    <property type="match status" value="1"/>
</dbReference>
<comment type="similarity">
    <text evidence="2 6">Belongs to the aspartate/ornithine carbamoyltransferase superfamily. OTCase family.</text>
</comment>
<feature type="binding site" evidence="6">
    <location>
        <position position="239"/>
    </location>
    <ligand>
        <name>L-ornithine</name>
        <dbReference type="ChEBI" id="CHEBI:46911"/>
    </ligand>
</feature>
<sequence length="325" mass="36001">MDANNTMTTDNQTTRSLLALTDLSAGEFSALFKRAAYLKEMLNKRQPVQTLAGRTLAMLFEKSSTRTRVSFETGMFQLGGKALFLSHRDIQLGRGEEVSDSARVLSRYVDAIMLRTFEQSSVETMAEYATVPVINGLSDSLHPCQVLADIFTYEEKRGSLKGKRVAWIGDGNNMANTWIQAAVRYGFHLVLACPHEYDPDAAVLTEAREILSESDVDGSITVVRDPRVAVDRANLVTTDVWTSMGQEEENAKRQEVFANYQVDSGLMAVAEPDGLFMHCLPAHRGEEVTAAVLEGPNSVVWDEAENRLHVQKAILEFLINGASFE</sequence>
<dbReference type="InterPro" id="IPR036901">
    <property type="entry name" value="Asp/Orn_carbamoylTrfase_sf"/>
</dbReference>
<dbReference type="PANTHER" id="PTHR45753">
    <property type="entry name" value="ORNITHINE CARBAMOYLTRANSFERASE, MITOCHONDRIAL"/>
    <property type="match status" value="1"/>
</dbReference>
<dbReference type="PROSITE" id="PS00097">
    <property type="entry name" value="CARBAMOYLTRANSFERASE"/>
    <property type="match status" value="1"/>
</dbReference>
<accession>A0A1S7LL54</accession>
<evidence type="ECO:0000259" key="8">
    <source>
        <dbReference type="Pfam" id="PF02729"/>
    </source>
</evidence>
<feature type="binding site" evidence="6">
    <location>
        <begin position="142"/>
        <end position="145"/>
    </location>
    <ligand>
        <name>carbamoyl phosphate</name>
        <dbReference type="ChEBI" id="CHEBI:58228"/>
    </ligand>
</feature>
<dbReference type="AlphaFoldDB" id="A0A1S7LL54"/>
<gene>
    <name evidence="9" type="primary">argF</name>
    <name evidence="9" type="ORF">MAGMO_3464</name>
</gene>
<feature type="binding site" evidence="6">
    <location>
        <begin position="64"/>
        <end position="67"/>
    </location>
    <ligand>
        <name>carbamoyl phosphate</name>
        <dbReference type="ChEBI" id="CHEBI:58228"/>
    </ligand>
</feature>
<dbReference type="GO" id="GO:0042450">
    <property type="term" value="P:L-arginine biosynthetic process via ornithine"/>
    <property type="evidence" value="ECO:0007669"/>
    <property type="project" value="UniProtKB-UniRule"/>
</dbReference>
<feature type="binding site" evidence="6">
    <location>
        <position position="91"/>
    </location>
    <ligand>
        <name>carbamoyl phosphate</name>
        <dbReference type="ChEBI" id="CHEBI:58228"/>
    </ligand>
</feature>
<dbReference type="SUPFAM" id="SSF53671">
    <property type="entry name" value="Aspartate/ornithine carbamoyltransferase"/>
    <property type="match status" value="1"/>
</dbReference>
<name>A0A1S7LL54_MAGMO</name>
<evidence type="ECO:0000256" key="1">
    <source>
        <dbReference type="ARBA" id="ARBA00004975"/>
    </source>
</evidence>
<dbReference type="NCBIfam" id="TIGR00658">
    <property type="entry name" value="orni_carb_tr"/>
    <property type="match status" value="1"/>
</dbReference>
<feature type="binding site" evidence="6">
    <location>
        <begin position="279"/>
        <end position="280"/>
    </location>
    <ligand>
        <name>carbamoyl phosphate</name>
        <dbReference type="ChEBI" id="CHEBI:58228"/>
    </ligand>
</feature>
<dbReference type="Pfam" id="PF00185">
    <property type="entry name" value="OTCace"/>
    <property type="match status" value="1"/>
</dbReference>
<feature type="binding site" evidence="6">
    <location>
        <position position="307"/>
    </location>
    <ligand>
        <name>carbamoyl phosphate</name>
        <dbReference type="ChEBI" id="CHEBI:58228"/>
    </ligand>
</feature>
<feature type="domain" description="Aspartate/ornithine carbamoyltransferase carbamoyl-P binding" evidence="8">
    <location>
        <begin position="15"/>
        <end position="155"/>
    </location>
</feature>
<dbReference type="PANTHER" id="PTHR45753:SF3">
    <property type="entry name" value="ORNITHINE TRANSCARBAMYLASE, MITOCHONDRIAL"/>
    <property type="match status" value="1"/>
</dbReference>
<dbReference type="FunFam" id="3.40.50.1370:FF:000008">
    <property type="entry name" value="Ornithine carbamoyltransferase"/>
    <property type="match status" value="1"/>
</dbReference>
<dbReference type="InterPro" id="IPR006132">
    <property type="entry name" value="Asp/Orn_carbamoyltranf_P-bd"/>
</dbReference>
<dbReference type="InterPro" id="IPR006130">
    <property type="entry name" value="Asp/Orn_carbamoylTrfase"/>
</dbReference>
<dbReference type="PRINTS" id="PR00102">
    <property type="entry name" value="OTCASE"/>
</dbReference>
<keyword evidence="6" id="KW-0963">Cytoplasm</keyword>
<evidence type="ECO:0000256" key="5">
    <source>
        <dbReference type="ARBA" id="ARBA00048772"/>
    </source>
</evidence>
<evidence type="ECO:0000256" key="6">
    <source>
        <dbReference type="HAMAP-Rule" id="MF_01109"/>
    </source>
</evidence>
<dbReference type="Gene3D" id="3.40.50.1370">
    <property type="entry name" value="Aspartate/ornithine carbamoyltransferase"/>
    <property type="match status" value="2"/>
</dbReference>
<feature type="domain" description="Aspartate/ornithine carbamoyltransferase Asp/Orn-binding" evidence="7">
    <location>
        <begin position="161"/>
        <end position="317"/>
    </location>
</feature>
<comment type="catalytic activity">
    <reaction evidence="5 6">
        <text>carbamoyl phosphate + L-ornithine = L-citrulline + phosphate + H(+)</text>
        <dbReference type="Rhea" id="RHEA:19513"/>
        <dbReference type="ChEBI" id="CHEBI:15378"/>
        <dbReference type="ChEBI" id="CHEBI:43474"/>
        <dbReference type="ChEBI" id="CHEBI:46911"/>
        <dbReference type="ChEBI" id="CHEBI:57743"/>
        <dbReference type="ChEBI" id="CHEBI:58228"/>
        <dbReference type="EC" id="2.1.3.3"/>
    </reaction>
</comment>
<dbReference type="GO" id="GO:0004585">
    <property type="term" value="F:ornithine carbamoyltransferase activity"/>
    <property type="evidence" value="ECO:0007669"/>
    <property type="project" value="UniProtKB-UniRule"/>
</dbReference>
<dbReference type="InterPro" id="IPR002292">
    <property type="entry name" value="Orn/put_carbamltrans"/>
</dbReference>
<keyword evidence="4 6" id="KW-0808">Transferase</keyword>
<evidence type="ECO:0000313" key="9">
    <source>
        <dbReference type="EMBL" id="CRH07600.1"/>
    </source>
</evidence>